<accession>A0ABY9M8M9</accession>
<dbReference type="RefSeq" id="WP_306950659.1">
    <property type="nucleotide sequence ID" value="NZ_CP132976.1"/>
</dbReference>
<dbReference type="EMBL" id="CP132976">
    <property type="protein sequence ID" value="WMD23330.1"/>
    <property type="molecule type" value="Genomic_DNA"/>
</dbReference>
<evidence type="ECO:0000313" key="2">
    <source>
        <dbReference type="Proteomes" id="UP001234798"/>
    </source>
</evidence>
<sequence length="121" mass="12884">METPVVALPDDPTRAADHGCFPAEAVISFPDLDDEAIVGMLCDLFAGRAPLAFGETIEWWLETCADLPVKEAAGALLPALSKWTFDHRAGVPGVNALRAALVARARFLIAKAAVETGEIRL</sequence>
<dbReference type="Proteomes" id="UP001234798">
    <property type="component" value="Chromosome"/>
</dbReference>
<gene>
    <name evidence="1" type="ORF">RAS12_13445</name>
</gene>
<evidence type="ECO:0000313" key="1">
    <source>
        <dbReference type="EMBL" id="WMD23330.1"/>
    </source>
</evidence>
<protein>
    <submittedName>
        <fullName evidence="1">Uncharacterized protein</fullName>
    </submittedName>
</protein>
<proteinExistence type="predicted"/>
<name>A0ABY9M8M9_9BURK</name>
<keyword evidence="2" id="KW-1185">Reference proteome</keyword>
<reference evidence="1 2" key="1">
    <citation type="submission" date="2023-08" db="EMBL/GenBank/DDBJ databases">
        <title>Achromobacter seleniivolatilans sp. nov., isolated from seleniferous soil.</title>
        <authorList>
            <person name="Zhang S."/>
            <person name="Li K."/>
            <person name="Peng J."/>
            <person name="Zhao Q."/>
            <person name="Wang H."/>
            <person name="Guo Y."/>
        </authorList>
    </citation>
    <scope>NUCLEOTIDE SEQUENCE [LARGE SCALE GENOMIC DNA]</scope>
    <source>
        <strain evidence="1 2">R39</strain>
    </source>
</reference>
<organism evidence="1 2">
    <name type="scientific">Achromobacter seleniivolatilans</name>
    <dbReference type="NCBI Taxonomy" id="3047478"/>
    <lineage>
        <taxon>Bacteria</taxon>
        <taxon>Pseudomonadati</taxon>
        <taxon>Pseudomonadota</taxon>
        <taxon>Betaproteobacteria</taxon>
        <taxon>Burkholderiales</taxon>
        <taxon>Alcaligenaceae</taxon>
        <taxon>Achromobacter</taxon>
    </lineage>
</organism>